<dbReference type="InterPro" id="IPR001173">
    <property type="entry name" value="Glyco_trans_2-like"/>
</dbReference>
<dbReference type="EC" id="2.4.-.-" evidence="3"/>
<dbReference type="InterPro" id="IPR029044">
    <property type="entry name" value="Nucleotide-diphossugar_trans"/>
</dbReference>
<name>A0A941AT77_9BACI</name>
<protein>
    <submittedName>
        <fullName evidence="3">Glycosyltransferase</fullName>
        <ecNumber evidence="3">2.4.-.-</ecNumber>
    </submittedName>
</protein>
<evidence type="ECO:0000256" key="1">
    <source>
        <dbReference type="SAM" id="Phobius"/>
    </source>
</evidence>
<proteinExistence type="predicted"/>
<keyword evidence="1" id="KW-1133">Transmembrane helix</keyword>
<dbReference type="GO" id="GO:0016757">
    <property type="term" value="F:glycosyltransferase activity"/>
    <property type="evidence" value="ECO:0007669"/>
    <property type="project" value="UniProtKB-KW"/>
</dbReference>
<feature type="transmembrane region" description="Helical" evidence="1">
    <location>
        <begin position="6"/>
        <end position="24"/>
    </location>
</feature>
<evidence type="ECO:0000259" key="2">
    <source>
        <dbReference type="Pfam" id="PF00535"/>
    </source>
</evidence>
<feature type="transmembrane region" description="Helical" evidence="1">
    <location>
        <begin position="276"/>
        <end position="299"/>
    </location>
</feature>
<keyword evidence="3" id="KW-0808">Transferase</keyword>
<feature type="transmembrane region" description="Helical" evidence="1">
    <location>
        <begin position="331"/>
        <end position="355"/>
    </location>
</feature>
<sequence>MLTSILVTMLLFILTWTIFNNLFLKSLPTNTYHTDDPTVTILVPLRNEERNVVPLLTNFSKLTYSHLRFVFLDDESTDQTNQLLHSNSHLLDHSKIIKGTSLPTNWVGKVHACYQLSQHAESEYLLFLDADIRLQPDAIERSIDLLESEQAGMLTGFPRFPTNTWLSKLLVPLQHVIILLHLPLAIANKTTRPAFSAAHGAFMLFKKEAYEKIGGHLAVKDSLVEDIHLAKAMKRADEKVCLANITDAVSCYMYETNKEVWNGFAKNIFPGLGRSLALAIAVSIFYCFLFIFPLPLALIGLMTDHITWTLPLLLVWIIRLYIDWKTKQDPFLWLLMPVAALALLITLSYSIFIGVSGKGFEWKGRRYL</sequence>
<dbReference type="CDD" id="cd06423">
    <property type="entry name" value="CESA_like"/>
    <property type="match status" value="1"/>
</dbReference>
<accession>A0A941AT77</accession>
<dbReference type="Gene3D" id="3.90.550.10">
    <property type="entry name" value="Spore Coat Polysaccharide Biosynthesis Protein SpsA, Chain A"/>
    <property type="match status" value="1"/>
</dbReference>
<dbReference type="RefSeq" id="WP_210596806.1">
    <property type="nucleotide sequence ID" value="NZ_JAGKSQ010000003.1"/>
</dbReference>
<feature type="domain" description="Glycosyltransferase 2-like" evidence="2">
    <location>
        <begin position="40"/>
        <end position="214"/>
    </location>
</feature>
<evidence type="ECO:0000313" key="4">
    <source>
        <dbReference type="Proteomes" id="UP000678228"/>
    </source>
</evidence>
<feature type="transmembrane region" description="Helical" evidence="1">
    <location>
        <begin position="305"/>
        <end position="322"/>
    </location>
</feature>
<dbReference type="PANTHER" id="PTHR43646:SF3">
    <property type="entry name" value="SLR1566 PROTEIN"/>
    <property type="match status" value="1"/>
</dbReference>
<reference evidence="3" key="1">
    <citation type="submission" date="2021-03" db="EMBL/GenBank/DDBJ databases">
        <title>Bacillus suaedae sp. nov., isolated from Suaeda aralocaspica.</title>
        <authorList>
            <person name="Lei R.F.R."/>
        </authorList>
    </citation>
    <scope>NUCLEOTIDE SEQUENCE</scope>
    <source>
        <strain evidence="3">YZJH907-2</strain>
    </source>
</reference>
<dbReference type="EMBL" id="JAGKSQ010000003">
    <property type="protein sequence ID" value="MBP3951104.1"/>
    <property type="molecule type" value="Genomic_DNA"/>
</dbReference>
<keyword evidence="1" id="KW-0472">Membrane</keyword>
<dbReference type="AlphaFoldDB" id="A0A941AT77"/>
<organism evidence="3 4">
    <name type="scientific">Halalkalibacter suaedae</name>
    <dbReference type="NCBI Taxonomy" id="2822140"/>
    <lineage>
        <taxon>Bacteria</taxon>
        <taxon>Bacillati</taxon>
        <taxon>Bacillota</taxon>
        <taxon>Bacilli</taxon>
        <taxon>Bacillales</taxon>
        <taxon>Bacillaceae</taxon>
        <taxon>Halalkalibacter</taxon>
    </lineage>
</organism>
<evidence type="ECO:0000313" key="3">
    <source>
        <dbReference type="EMBL" id="MBP3951104.1"/>
    </source>
</evidence>
<dbReference type="SUPFAM" id="SSF53448">
    <property type="entry name" value="Nucleotide-diphospho-sugar transferases"/>
    <property type="match status" value="1"/>
</dbReference>
<keyword evidence="1" id="KW-0812">Transmembrane</keyword>
<comment type="caution">
    <text evidence="3">The sequence shown here is derived from an EMBL/GenBank/DDBJ whole genome shotgun (WGS) entry which is preliminary data.</text>
</comment>
<dbReference type="Pfam" id="PF00535">
    <property type="entry name" value="Glycos_transf_2"/>
    <property type="match status" value="1"/>
</dbReference>
<gene>
    <name evidence="3" type="ORF">J7W16_08140</name>
</gene>
<dbReference type="PANTHER" id="PTHR43646">
    <property type="entry name" value="GLYCOSYLTRANSFERASE"/>
    <property type="match status" value="1"/>
</dbReference>
<keyword evidence="4" id="KW-1185">Reference proteome</keyword>
<dbReference type="Proteomes" id="UP000678228">
    <property type="component" value="Unassembled WGS sequence"/>
</dbReference>
<keyword evidence="3" id="KW-0328">Glycosyltransferase</keyword>